<proteinExistence type="predicted"/>
<keyword evidence="2" id="KW-1185">Reference proteome</keyword>
<evidence type="ECO:0000313" key="2">
    <source>
        <dbReference type="Proteomes" id="UP001325248"/>
    </source>
</evidence>
<reference evidence="1" key="1">
    <citation type="submission" date="2023-10" db="EMBL/GenBank/DDBJ databases">
        <title>Genome sequence of Blautia coccoides DSM 935.</title>
        <authorList>
            <person name="Boeer T."/>
            <person name="Bengelsdorf F.R."/>
            <person name="Daniel R."/>
            <person name="Poehlein A."/>
        </authorList>
    </citation>
    <scope>NUCLEOTIDE SEQUENCE [LARGE SCALE GENOMIC DNA]</scope>
    <source>
        <strain evidence="1">DSM 935</strain>
    </source>
</reference>
<dbReference type="Proteomes" id="UP001325248">
    <property type="component" value="Chromosome"/>
</dbReference>
<sequence>MRKEVSLINIWNFLNSYNKKTGKILKKKLAYYTEKMYDYAIKEQFMQNPGNSSDFHCPARCCLAFARQSRDSHAPDCGFCSLFTCFCCYEAERLNSNESC</sequence>
<evidence type="ECO:0000313" key="1">
    <source>
        <dbReference type="EMBL" id="WPX73192.1"/>
    </source>
</evidence>
<accession>A0ABZ0U7K9</accession>
<organism evidence="1 2">
    <name type="scientific">Blautia producta</name>
    <dbReference type="NCBI Taxonomy" id="33035"/>
    <lineage>
        <taxon>Bacteria</taxon>
        <taxon>Bacillati</taxon>
        <taxon>Bacillota</taxon>
        <taxon>Clostridia</taxon>
        <taxon>Lachnospirales</taxon>
        <taxon>Lachnospiraceae</taxon>
        <taxon>Blautia</taxon>
    </lineage>
</organism>
<protein>
    <submittedName>
        <fullName evidence="1">Uncharacterized protein</fullName>
    </submittedName>
</protein>
<name>A0ABZ0U7K9_9FIRM</name>
<gene>
    <name evidence="1" type="ORF">BLCOC_15330</name>
</gene>
<dbReference type="EMBL" id="CP136422">
    <property type="protein sequence ID" value="WPX73192.1"/>
    <property type="molecule type" value="Genomic_DNA"/>
</dbReference>